<evidence type="ECO:0000313" key="3">
    <source>
        <dbReference type="Proteomes" id="UP000799428"/>
    </source>
</evidence>
<reference evidence="2" key="1">
    <citation type="journal article" date="2020" name="Stud. Mycol.">
        <title>101 Dothideomycetes genomes: a test case for predicting lifestyles and emergence of pathogens.</title>
        <authorList>
            <person name="Haridas S."/>
            <person name="Albert R."/>
            <person name="Binder M."/>
            <person name="Bloem J."/>
            <person name="Labutti K."/>
            <person name="Salamov A."/>
            <person name="Andreopoulos B."/>
            <person name="Baker S."/>
            <person name="Barry K."/>
            <person name="Bills G."/>
            <person name="Bluhm B."/>
            <person name="Cannon C."/>
            <person name="Castanera R."/>
            <person name="Culley D."/>
            <person name="Daum C."/>
            <person name="Ezra D."/>
            <person name="Gonzalez J."/>
            <person name="Henrissat B."/>
            <person name="Kuo A."/>
            <person name="Liang C."/>
            <person name="Lipzen A."/>
            <person name="Lutzoni F."/>
            <person name="Magnuson J."/>
            <person name="Mondo S."/>
            <person name="Nolan M."/>
            <person name="Ohm R."/>
            <person name="Pangilinan J."/>
            <person name="Park H.-J."/>
            <person name="Ramirez L."/>
            <person name="Alfaro M."/>
            <person name="Sun H."/>
            <person name="Tritt A."/>
            <person name="Yoshinaga Y."/>
            <person name="Zwiers L.-H."/>
            <person name="Turgeon B."/>
            <person name="Goodwin S."/>
            <person name="Spatafora J."/>
            <person name="Crous P."/>
            <person name="Grigoriev I."/>
        </authorList>
    </citation>
    <scope>NUCLEOTIDE SEQUENCE</scope>
    <source>
        <strain evidence="2">CBS 279.74</strain>
    </source>
</reference>
<sequence>MGNDISFLNESRKSSDNASPSIVIDSDMIRVRSLTQYNRKTTTKPEKLKSIGKDIRLHNQTIHALERCLTGSRG</sequence>
<dbReference type="AlphaFoldDB" id="A0A6G1K0F9"/>
<keyword evidence="3" id="KW-1185">Reference proteome</keyword>
<protein>
    <submittedName>
        <fullName evidence="2">Uncharacterized protein</fullName>
    </submittedName>
</protein>
<proteinExistence type="predicted"/>
<dbReference type="EMBL" id="MU005777">
    <property type="protein sequence ID" value="KAF2706002.1"/>
    <property type="molecule type" value="Genomic_DNA"/>
</dbReference>
<feature type="region of interest" description="Disordered" evidence="1">
    <location>
        <begin position="1"/>
        <end position="21"/>
    </location>
</feature>
<dbReference type="Proteomes" id="UP000799428">
    <property type="component" value="Unassembled WGS sequence"/>
</dbReference>
<name>A0A6G1K0F9_9PLEO</name>
<organism evidence="2 3">
    <name type="scientific">Pleomassaria siparia CBS 279.74</name>
    <dbReference type="NCBI Taxonomy" id="1314801"/>
    <lineage>
        <taxon>Eukaryota</taxon>
        <taxon>Fungi</taxon>
        <taxon>Dikarya</taxon>
        <taxon>Ascomycota</taxon>
        <taxon>Pezizomycotina</taxon>
        <taxon>Dothideomycetes</taxon>
        <taxon>Pleosporomycetidae</taxon>
        <taxon>Pleosporales</taxon>
        <taxon>Pleomassariaceae</taxon>
        <taxon>Pleomassaria</taxon>
    </lineage>
</organism>
<accession>A0A6G1K0F9</accession>
<gene>
    <name evidence="2" type="ORF">K504DRAFT_505719</name>
</gene>
<evidence type="ECO:0000256" key="1">
    <source>
        <dbReference type="SAM" id="MobiDB-lite"/>
    </source>
</evidence>
<evidence type="ECO:0000313" key="2">
    <source>
        <dbReference type="EMBL" id="KAF2706002.1"/>
    </source>
</evidence>